<keyword evidence="1" id="KW-1133">Transmembrane helix</keyword>
<name>A0A9N9AJT9_9GLOM</name>
<evidence type="ECO:0000256" key="1">
    <source>
        <dbReference type="SAM" id="Phobius"/>
    </source>
</evidence>
<organism evidence="2 3">
    <name type="scientific">Funneliformis caledonium</name>
    <dbReference type="NCBI Taxonomy" id="1117310"/>
    <lineage>
        <taxon>Eukaryota</taxon>
        <taxon>Fungi</taxon>
        <taxon>Fungi incertae sedis</taxon>
        <taxon>Mucoromycota</taxon>
        <taxon>Glomeromycotina</taxon>
        <taxon>Glomeromycetes</taxon>
        <taxon>Glomerales</taxon>
        <taxon>Glomeraceae</taxon>
        <taxon>Funneliformis</taxon>
    </lineage>
</organism>
<proteinExistence type="predicted"/>
<evidence type="ECO:0000313" key="2">
    <source>
        <dbReference type="EMBL" id="CAG8533131.1"/>
    </source>
</evidence>
<keyword evidence="3" id="KW-1185">Reference proteome</keyword>
<keyword evidence="1" id="KW-0812">Transmembrane</keyword>
<dbReference type="Proteomes" id="UP000789570">
    <property type="component" value="Unassembled WGS sequence"/>
</dbReference>
<sequence>VACLQTDSSAPLLSFNASLFLSQPLSFLAELVAVLSAIYSNGGK</sequence>
<feature type="non-terminal residue" evidence="2">
    <location>
        <position position="1"/>
    </location>
</feature>
<feature type="transmembrane region" description="Helical" evidence="1">
    <location>
        <begin position="20"/>
        <end position="39"/>
    </location>
</feature>
<dbReference type="EMBL" id="CAJVPQ010001122">
    <property type="protein sequence ID" value="CAG8533131.1"/>
    <property type="molecule type" value="Genomic_DNA"/>
</dbReference>
<reference evidence="2" key="1">
    <citation type="submission" date="2021-06" db="EMBL/GenBank/DDBJ databases">
        <authorList>
            <person name="Kallberg Y."/>
            <person name="Tangrot J."/>
            <person name="Rosling A."/>
        </authorList>
    </citation>
    <scope>NUCLEOTIDE SEQUENCE</scope>
    <source>
        <strain evidence="2">UK204</strain>
    </source>
</reference>
<comment type="caution">
    <text evidence="2">The sequence shown here is derived from an EMBL/GenBank/DDBJ whole genome shotgun (WGS) entry which is preliminary data.</text>
</comment>
<gene>
    <name evidence="2" type="ORF">FCALED_LOCUS5273</name>
</gene>
<accession>A0A9N9AJT9</accession>
<keyword evidence="1" id="KW-0472">Membrane</keyword>
<protein>
    <submittedName>
        <fullName evidence="2">3720_t:CDS:1</fullName>
    </submittedName>
</protein>
<dbReference type="AlphaFoldDB" id="A0A9N9AJT9"/>
<evidence type="ECO:0000313" key="3">
    <source>
        <dbReference type="Proteomes" id="UP000789570"/>
    </source>
</evidence>